<evidence type="ECO:0000313" key="2">
    <source>
        <dbReference type="EMBL" id="MFC4565182.1"/>
    </source>
</evidence>
<reference evidence="3" key="1">
    <citation type="journal article" date="2019" name="Int. J. Syst. Evol. Microbiol.">
        <title>The Global Catalogue of Microorganisms (GCM) 10K type strain sequencing project: providing services to taxonomists for standard genome sequencing and annotation.</title>
        <authorList>
            <consortium name="The Broad Institute Genomics Platform"/>
            <consortium name="The Broad Institute Genome Sequencing Center for Infectious Disease"/>
            <person name="Wu L."/>
            <person name="Ma J."/>
        </authorList>
    </citation>
    <scope>NUCLEOTIDE SEQUENCE [LARGE SCALE GENOMIC DNA]</scope>
    <source>
        <strain evidence="3">XZYJ18</strain>
    </source>
</reference>
<dbReference type="RefSeq" id="WP_378578922.1">
    <property type="nucleotide sequence ID" value="NZ_JBHSFQ010000033.1"/>
</dbReference>
<feature type="chain" id="PRO_5046399099" description="Secreted protein" evidence="1">
    <location>
        <begin position="32"/>
        <end position="91"/>
    </location>
</feature>
<dbReference type="EMBL" id="JBHSFQ010000033">
    <property type="protein sequence ID" value="MFC4565182.1"/>
    <property type="molecule type" value="Genomic_DNA"/>
</dbReference>
<proteinExistence type="predicted"/>
<feature type="signal peptide" evidence="1">
    <location>
        <begin position="1"/>
        <end position="31"/>
    </location>
</feature>
<organism evidence="2 3">
    <name type="scientific">Nocardiopsis mangrovi</name>
    <dbReference type="NCBI Taxonomy" id="1179818"/>
    <lineage>
        <taxon>Bacteria</taxon>
        <taxon>Bacillati</taxon>
        <taxon>Actinomycetota</taxon>
        <taxon>Actinomycetes</taxon>
        <taxon>Streptosporangiales</taxon>
        <taxon>Nocardiopsidaceae</taxon>
        <taxon>Nocardiopsis</taxon>
    </lineage>
</organism>
<protein>
    <recommendedName>
        <fullName evidence="4">Secreted protein</fullName>
    </recommendedName>
</protein>
<accession>A0ABV9E3C4</accession>
<dbReference type="Proteomes" id="UP001595923">
    <property type="component" value="Unassembled WGS sequence"/>
</dbReference>
<comment type="caution">
    <text evidence="2">The sequence shown here is derived from an EMBL/GenBank/DDBJ whole genome shotgun (WGS) entry which is preliminary data.</text>
</comment>
<sequence length="91" mass="9675">MNRIPRRATAALATALTTAGLLFATAAPAQASPQQCRDYLVSQGYVVGVQSQRACNMLAGQNPNRDRCRSILIGLGVYESHARAACSISRP</sequence>
<keyword evidence="1" id="KW-0732">Signal</keyword>
<gene>
    <name evidence="2" type="ORF">ACFO4E_25275</name>
</gene>
<keyword evidence="3" id="KW-1185">Reference proteome</keyword>
<evidence type="ECO:0000313" key="3">
    <source>
        <dbReference type="Proteomes" id="UP001595923"/>
    </source>
</evidence>
<evidence type="ECO:0000256" key="1">
    <source>
        <dbReference type="SAM" id="SignalP"/>
    </source>
</evidence>
<name>A0ABV9E3C4_9ACTN</name>
<evidence type="ECO:0008006" key="4">
    <source>
        <dbReference type="Google" id="ProtNLM"/>
    </source>
</evidence>